<dbReference type="PIRSF" id="PIRSF000216">
    <property type="entry name" value="NADH_DH_24kDa"/>
    <property type="match status" value="1"/>
</dbReference>
<dbReference type="eggNOG" id="COG1905">
    <property type="taxonomic scope" value="Bacteria"/>
</dbReference>
<keyword evidence="10" id="KW-1185">Reference proteome</keyword>
<dbReference type="PANTHER" id="PTHR43342:SF2">
    <property type="entry name" value="POTENTIAL NAD-REDUCING HYDROGENASE SUBUNIT"/>
    <property type="match status" value="1"/>
</dbReference>
<comment type="cofactor">
    <cofactor evidence="6">
        <name>[2Fe-2S] cluster</name>
        <dbReference type="ChEBI" id="CHEBI:190135"/>
    </cofactor>
</comment>
<dbReference type="Gene3D" id="3.40.30.10">
    <property type="entry name" value="Glutaredoxin"/>
    <property type="match status" value="1"/>
</dbReference>
<keyword evidence="5 7" id="KW-0411">Iron-sulfur</keyword>
<evidence type="ECO:0000313" key="9">
    <source>
        <dbReference type="EMBL" id="ADN15419.1"/>
    </source>
</evidence>
<gene>
    <name evidence="9" type="ordered locus">Cyan7822_3472</name>
</gene>
<dbReference type="HOGENOM" id="CLU_054362_2_1_3"/>
<evidence type="ECO:0000256" key="4">
    <source>
        <dbReference type="ARBA" id="ARBA00023004"/>
    </source>
</evidence>
<dbReference type="Gene3D" id="1.10.10.1590">
    <property type="entry name" value="NADH-quinone oxidoreductase subunit E"/>
    <property type="match status" value="1"/>
</dbReference>
<organism evidence="9 10">
    <name type="scientific">Gloeothece verrucosa (strain PCC 7822)</name>
    <name type="common">Cyanothece sp. (strain PCC 7822)</name>
    <dbReference type="NCBI Taxonomy" id="497965"/>
    <lineage>
        <taxon>Bacteria</taxon>
        <taxon>Bacillati</taxon>
        <taxon>Cyanobacteriota</taxon>
        <taxon>Cyanophyceae</taxon>
        <taxon>Oscillatoriophycideae</taxon>
        <taxon>Chroococcales</taxon>
        <taxon>Aphanothecaceae</taxon>
        <taxon>Gloeothece</taxon>
        <taxon>Gloeothece verrucosa</taxon>
    </lineage>
</organism>
<name>E0UEH3_GLOV7</name>
<evidence type="ECO:0000256" key="5">
    <source>
        <dbReference type="ARBA" id="ARBA00023014"/>
    </source>
</evidence>
<feature type="region of interest" description="Disordered" evidence="8">
    <location>
        <begin position="1"/>
        <end position="24"/>
    </location>
</feature>
<feature type="compositionally biased region" description="Polar residues" evidence="8">
    <location>
        <begin position="1"/>
        <end position="15"/>
    </location>
</feature>
<dbReference type="AlphaFoldDB" id="E0UEH3"/>
<dbReference type="Proteomes" id="UP000008206">
    <property type="component" value="Chromosome"/>
</dbReference>
<dbReference type="GO" id="GO:0016491">
    <property type="term" value="F:oxidoreductase activity"/>
    <property type="evidence" value="ECO:0007669"/>
    <property type="project" value="InterPro"/>
</dbReference>
<dbReference type="RefSeq" id="WP_013323488.1">
    <property type="nucleotide sequence ID" value="NC_014501.1"/>
</dbReference>
<feature type="binding site" evidence="7">
    <location>
        <position position="107"/>
    </location>
    <ligand>
        <name>[2Fe-2S] cluster</name>
        <dbReference type="ChEBI" id="CHEBI:190135"/>
    </ligand>
</feature>
<evidence type="ECO:0000256" key="2">
    <source>
        <dbReference type="ARBA" id="ARBA00022714"/>
    </source>
</evidence>
<keyword evidence="2 7" id="KW-0001">2Fe-2S</keyword>
<keyword evidence="3 7" id="KW-0479">Metal-binding</keyword>
<feature type="binding site" evidence="7">
    <location>
        <position position="147"/>
    </location>
    <ligand>
        <name>[2Fe-2S] cluster</name>
        <dbReference type="ChEBI" id="CHEBI:190135"/>
    </ligand>
</feature>
<sequence length="179" mass="19470">MQTAKVNPKSEQSSANKEKAEHASGDKRFKVLDVTMKRNQYRQDALIEVLHKAQEAFGYLEDDVLLYIARHLKLPLSQVYGVATFYHLFSLKPSGEHTCVVCLGTACYVKGGDKILSELEKQLGVKVGETSADGKVSLVSARCIGACGIAPAVVFDGAVAGKQDLEAVSQKIKTWQSPE</sequence>
<comment type="similarity">
    <text evidence="1">Belongs to the complex I 24 kDa subunit family.</text>
</comment>
<evidence type="ECO:0000256" key="7">
    <source>
        <dbReference type="PIRSR" id="PIRSR000216-1"/>
    </source>
</evidence>
<dbReference type="InterPro" id="IPR041921">
    <property type="entry name" value="NuoE_N"/>
</dbReference>
<dbReference type="STRING" id="497965.Cyan7822_3472"/>
<protein>
    <submittedName>
        <fullName evidence="9">NADH dehydrogenase (Ubiquinone) 24 kDa subunit</fullName>
    </submittedName>
</protein>
<dbReference type="EMBL" id="CP002198">
    <property type="protein sequence ID" value="ADN15419.1"/>
    <property type="molecule type" value="Genomic_DNA"/>
</dbReference>
<evidence type="ECO:0000256" key="3">
    <source>
        <dbReference type="ARBA" id="ARBA00022723"/>
    </source>
</evidence>
<dbReference type="InterPro" id="IPR036249">
    <property type="entry name" value="Thioredoxin-like_sf"/>
</dbReference>
<dbReference type="GO" id="GO:0051537">
    <property type="term" value="F:2 iron, 2 sulfur cluster binding"/>
    <property type="evidence" value="ECO:0007669"/>
    <property type="project" value="UniProtKB-KW"/>
</dbReference>
<dbReference type="InterPro" id="IPR028431">
    <property type="entry name" value="NADP_DH_HndA-like"/>
</dbReference>
<accession>E0UEH3</accession>
<dbReference type="FunFam" id="1.10.10.1590:FF:000001">
    <property type="entry name" value="NADH-quinone oxidoreductase subunit E"/>
    <property type="match status" value="1"/>
</dbReference>
<comment type="cofactor">
    <cofactor evidence="7">
        <name>[2Fe-2S] cluster</name>
        <dbReference type="ChEBI" id="CHEBI:190135"/>
    </cofactor>
    <text evidence="7">Binds 1 [2Fe-2S] cluster.</text>
</comment>
<dbReference type="GO" id="GO:0046872">
    <property type="term" value="F:metal ion binding"/>
    <property type="evidence" value="ECO:0007669"/>
    <property type="project" value="UniProtKB-KW"/>
</dbReference>
<dbReference type="SUPFAM" id="SSF52833">
    <property type="entry name" value="Thioredoxin-like"/>
    <property type="match status" value="1"/>
</dbReference>
<dbReference type="InterPro" id="IPR002023">
    <property type="entry name" value="NuoE-like"/>
</dbReference>
<evidence type="ECO:0000256" key="8">
    <source>
        <dbReference type="SAM" id="MobiDB-lite"/>
    </source>
</evidence>
<evidence type="ECO:0000256" key="1">
    <source>
        <dbReference type="ARBA" id="ARBA00010643"/>
    </source>
</evidence>
<dbReference type="OrthoDB" id="9807941at2"/>
<keyword evidence="9" id="KW-0830">Ubiquinone</keyword>
<dbReference type="KEGG" id="cyj:Cyan7822_3472"/>
<feature type="binding site" evidence="7">
    <location>
        <position position="143"/>
    </location>
    <ligand>
        <name>[2Fe-2S] cluster</name>
        <dbReference type="ChEBI" id="CHEBI:190135"/>
    </ligand>
</feature>
<dbReference type="CDD" id="cd03064">
    <property type="entry name" value="TRX_Fd_NuoE"/>
    <property type="match status" value="1"/>
</dbReference>
<feature type="binding site" evidence="7">
    <location>
        <position position="102"/>
    </location>
    <ligand>
        <name>[2Fe-2S] cluster</name>
        <dbReference type="ChEBI" id="CHEBI:190135"/>
    </ligand>
</feature>
<reference evidence="10" key="1">
    <citation type="journal article" date="2011" name="MBio">
        <title>Novel metabolic attributes of the genus Cyanothece, comprising a group of unicellular nitrogen-fixing Cyanobacteria.</title>
        <authorList>
            <person name="Bandyopadhyay A."/>
            <person name="Elvitigala T."/>
            <person name="Welsh E."/>
            <person name="Stockel J."/>
            <person name="Liberton M."/>
            <person name="Min H."/>
            <person name="Sherman L.A."/>
            <person name="Pakrasi H.B."/>
        </authorList>
    </citation>
    <scope>NUCLEOTIDE SEQUENCE [LARGE SCALE GENOMIC DNA]</scope>
    <source>
        <strain evidence="10">PCC 7822</strain>
    </source>
</reference>
<dbReference type="NCBIfam" id="NF005747">
    <property type="entry name" value="PRK07571.1"/>
    <property type="match status" value="1"/>
</dbReference>
<proteinExistence type="inferred from homology"/>
<evidence type="ECO:0000313" key="10">
    <source>
        <dbReference type="Proteomes" id="UP000008206"/>
    </source>
</evidence>
<evidence type="ECO:0000256" key="6">
    <source>
        <dbReference type="ARBA" id="ARBA00034078"/>
    </source>
</evidence>
<keyword evidence="4 7" id="KW-0408">Iron</keyword>
<dbReference type="Pfam" id="PF01257">
    <property type="entry name" value="2Fe-2S_thioredx"/>
    <property type="match status" value="1"/>
</dbReference>
<dbReference type="InterPro" id="IPR042128">
    <property type="entry name" value="NuoE_dom"/>
</dbReference>
<dbReference type="PANTHER" id="PTHR43342">
    <property type="entry name" value="NADH-QUINONE OXIDOREDUCTASE, E SUBUNIT"/>
    <property type="match status" value="1"/>
</dbReference>